<gene>
    <name evidence="2" type="ORF">GCM10009846_08810</name>
</gene>
<evidence type="ECO:0000313" key="2">
    <source>
        <dbReference type="EMBL" id="GAA2172122.1"/>
    </source>
</evidence>
<evidence type="ECO:0000256" key="1">
    <source>
        <dbReference type="SAM" id="MobiDB-lite"/>
    </source>
</evidence>
<evidence type="ECO:0000313" key="3">
    <source>
        <dbReference type="Proteomes" id="UP001501599"/>
    </source>
</evidence>
<reference evidence="2 3" key="1">
    <citation type="journal article" date="2019" name="Int. J. Syst. Evol. Microbiol.">
        <title>The Global Catalogue of Microorganisms (GCM) 10K type strain sequencing project: providing services to taxonomists for standard genome sequencing and annotation.</title>
        <authorList>
            <consortium name="The Broad Institute Genomics Platform"/>
            <consortium name="The Broad Institute Genome Sequencing Center for Infectious Disease"/>
            <person name="Wu L."/>
            <person name="Ma J."/>
        </authorList>
    </citation>
    <scope>NUCLEOTIDE SEQUENCE [LARGE SCALE GENOMIC DNA]</scope>
    <source>
        <strain evidence="2 3">JCM 16026</strain>
    </source>
</reference>
<keyword evidence="3" id="KW-1185">Reference proteome</keyword>
<protein>
    <submittedName>
        <fullName evidence="2">Uncharacterized protein</fullName>
    </submittedName>
</protein>
<feature type="compositionally biased region" description="Acidic residues" evidence="1">
    <location>
        <begin position="13"/>
        <end position="29"/>
    </location>
</feature>
<organism evidence="2 3">
    <name type="scientific">Agrococcus versicolor</name>
    <dbReference type="NCBI Taxonomy" id="501482"/>
    <lineage>
        <taxon>Bacteria</taxon>
        <taxon>Bacillati</taxon>
        <taxon>Actinomycetota</taxon>
        <taxon>Actinomycetes</taxon>
        <taxon>Micrococcales</taxon>
        <taxon>Microbacteriaceae</taxon>
        <taxon>Agrococcus</taxon>
    </lineage>
</organism>
<dbReference type="EMBL" id="BAAAQT010000005">
    <property type="protein sequence ID" value="GAA2172122.1"/>
    <property type="molecule type" value="Genomic_DNA"/>
</dbReference>
<sequence length="52" mass="5267">MSDTISGSIGDPTESDPDFATDPATEEPVADGPEGAPGTDEIEPEEYASPTA</sequence>
<feature type="region of interest" description="Disordered" evidence="1">
    <location>
        <begin position="1"/>
        <end position="52"/>
    </location>
</feature>
<comment type="caution">
    <text evidence="2">The sequence shown here is derived from an EMBL/GenBank/DDBJ whole genome shotgun (WGS) entry which is preliminary data.</text>
</comment>
<name>A0ABN3AM49_9MICO</name>
<accession>A0ABN3AM49</accession>
<dbReference type="RefSeq" id="WP_344340784.1">
    <property type="nucleotide sequence ID" value="NZ_BAAAQT010000005.1"/>
</dbReference>
<proteinExistence type="predicted"/>
<dbReference type="Proteomes" id="UP001501599">
    <property type="component" value="Unassembled WGS sequence"/>
</dbReference>